<keyword evidence="13" id="KW-1185">Reference proteome</keyword>
<evidence type="ECO:0000259" key="12">
    <source>
        <dbReference type="PROSITE" id="PS50049"/>
    </source>
</evidence>
<keyword evidence="10 11" id="KW-0472">Membrane</keyword>
<evidence type="ECO:0000313" key="14">
    <source>
        <dbReference type="RefSeq" id="XP_033803545.1"/>
    </source>
</evidence>
<evidence type="ECO:0000256" key="6">
    <source>
        <dbReference type="ARBA" id="ARBA00022525"/>
    </source>
</evidence>
<dbReference type="GO" id="GO:0005164">
    <property type="term" value="F:tumor necrosis factor receptor binding"/>
    <property type="evidence" value="ECO:0007669"/>
    <property type="project" value="InterPro"/>
</dbReference>
<dbReference type="SMART" id="SM00207">
    <property type="entry name" value="TNF"/>
    <property type="match status" value="1"/>
</dbReference>
<proteinExistence type="inferred from homology"/>
<accession>A0A6P8R6B4</accession>
<keyword evidence="6" id="KW-0964">Secreted</keyword>
<keyword evidence="7 11" id="KW-0812">Transmembrane</keyword>
<keyword evidence="5" id="KW-0202">Cytokine</keyword>
<dbReference type="GO" id="GO:0005886">
    <property type="term" value="C:plasma membrane"/>
    <property type="evidence" value="ECO:0007669"/>
    <property type="project" value="UniProtKB-SubCell"/>
</dbReference>
<dbReference type="GO" id="GO:0005615">
    <property type="term" value="C:extracellular space"/>
    <property type="evidence" value="ECO:0007669"/>
    <property type="project" value="UniProtKB-KW"/>
</dbReference>
<dbReference type="InterPro" id="IPR008983">
    <property type="entry name" value="Tumour_necrosis_fac-like_dom"/>
</dbReference>
<feature type="transmembrane region" description="Helical" evidence="11">
    <location>
        <begin position="32"/>
        <end position="54"/>
    </location>
</feature>
<evidence type="ECO:0000256" key="8">
    <source>
        <dbReference type="ARBA" id="ARBA00022968"/>
    </source>
</evidence>
<dbReference type="InterPro" id="IPR006052">
    <property type="entry name" value="TNF_dom"/>
</dbReference>
<keyword evidence="4" id="KW-1003">Cell membrane</keyword>
<evidence type="ECO:0000313" key="13">
    <source>
        <dbReference type="Proteomes" id="UP000515159"/>
    </source>
</evidence>
<dbReference type="SUPFAM" id="SSF49842">
    <property type="entry name" value="TNF-like"/>
    <property type="match status" value="1"/>
</dbReference>
<dbReference type="AlphaFoldDB" id="A0A6P8R6B4"/>
<reference evidence="14" key="1">
    <citation type="submission" date="2025-08" db="UniProtKB">
        <authorList>
            <consortium name="RefSeq"/>
        </authorList>
    </citation>
    <scope>IDENTIFICATION</scope>
</reference>
<evidence type="ECO:0000256" key="7">
    <source>
        <dbReference type="ARBA" id="ARBA00022692"/>
    </source>
</evidence>
<dbReference type="PANTHER" id="PTHR11471">
    <property type="entry name" value="TUMOR NECROSIS FACTOR FAMILY MEMBER"/>
    <property type="match status" value="1"/>
</dbReference>
<dbReference type="GO" id="GO:0005125">
    <property type="term" value="F:cytokine activity"/>
    <property type="evidence" value="ECO:0007669"/>
    <property type="project" value="UniProtKB-KW"/>
</dbReference>
<dbReference type="KEGG" id="gsh:117361986"/>
<evidence type="ECO:0000256" key="10">
    <source>
        <dbReference type="ARBA" id="ARBA00023136"/>
    </source>
</evidence>
<dbReference type="CTD" id="8600"/>
<protein>
    <submittedName>
        <fullName evidence="14">Tumor necrosis factor ligand superfamily member 11 isoform X1</fullName>
    </submittedName>
</protein>
<gene>
    <name evidence="14" type="primary">TNFSF11</name>
</gene>
<dbReference type="GeneID" id="117361986"/>
<comment type="subcellular location">
    <subcellularLocation>
        <location evidence="1">Cell membrane</location>
        <topology evidence="1">Single-pass type II membrane protein</topology>
    </subcellularLocation>
    <subcellularLocation>
        <location evidence="2">Secreted</location>
    </subcellularLocation>
</comment>
<dbReference type="PIRSF" id="PIRSF038013">
    <property type="entry name" value="TNF10_TNF11"/>
    <property type="match status" value="1"/>
</dbReference>
<dbReference type="Pfam" id="PF00229">
    <property type="entry name" value="TNF"/>
    <property type="match status" value="1"/>
</dbReference>
<sequence length="301" mass="34158">MSAGKYRSYLWGSAELGSDQKRPPPAPVPRSVLAALVLLGLAQVGCTLGLFFYFRAQMDPNRMLEDEIQCLKKYLKLQHSSHLRDTAPDAAESKFVSCSEYKQAFQAAIEKEVRHYMKRIKPDSEEALAEEMRPIKKHRHEKWPIAHLTINLSNLTLGTQQKVDLPSWNSQEGWANISNMTYNHGKLKVNQDGFYYVYANICFRHHEALGNNDLRGTVLQLMVYVCKSNLKKQSSETLMKGGGTKVWSSNSPYYFYSVYQGGIFKLMADDEIFIQASNPSLLDPSQEASYFGAFKIHGLDP</sequence>
<dbReference type="FunCoup" id="A0A6P8R6B4">
    <property type="interactions" value="451"/>
</dbReference>
<keyword evidence="9 11" id="KW-1133">Transmembrane helix</keyword>
<dbReference type="PANTHER" id="PTHR11471:SF3">
    <property type="entry name" value="TUMOR NECROSIS FACTOR LIGAND SUPERFAMILY MEMBER 11"/>
    <property type="match status" value="1"/>
</dbReference>
<evidence type="ECO:0000256" key="5">
    <source>
        <dbReference type="ARBA" id="ARBA00022514"/>
    </source>
</evidence>
<evidence type="ECO:0000256" key="4">
    <source>
        <dbReference type="ARBA" id="ARBA00022475"/>
    </source>
</evidence>
<dbReference type="InParanoid" id="A0A6P8R6B4"/>
<organism evidence="13 14">
    <name type="scientific">Geotrypetes seraphini</name>
    <name type="common">Gaboon caecilian</name>
    <name type="synonym">Caecilia seraphini</name>
    <dbReference type="NCBI Taxonomy" id="260995"/>
    <lineage>
        <taxon>Eukaryota</taxon>
        <taxon>Metazoa</taxon>
        <taxon>Chordata</taxon>
        <taxon>Craniata</taxon>
        <taxon>Vertebrata</taxon>
        <taxon>Euteleostomi</taxon>
        <taxon>Amphibia</taxon>
        <taxon>Gymnophiona</taxon>
        <taxon>Geotrypetes</taxon>
    </lineage>
</organism>
<dbReference type="OrthoDB" id="8783336at2759"/>
<dbReference type="PROSITE" id="PS50049">
    <property type="entry name" value="THD_2"/>
    <property type="match status" value="1"/>
</dbReference>
<evidence type="ECO:0000256" key="3">
    <source>
        <dbReference type="ARBA" id="ARBA00008670"/>
    </source>
</evidence>
<evidence type="ECO:0000256" key="11">
    <source>
        <dbReference type="SAM" id="Phobius"/>
    </source>
</evidence>
<keyword evidence="8" id="KW-0735">Signal-anchor</keyword>
<name>A0A6P8R6B4_GEOSA</name>
<dbReference type="Proteomes" id="UP000515159">
    <property type="component" value="Chromosome 6"/>
</dbReference>
<evidence type="ECO:0000256" key="9">
    <source>
        <dbReference type="ARBA" id="ARBA00022989"/>
    </source>
</evidence>
<dbReference type="RefSeq" id="XP_033803545.1">
    <property type="nucleotide sequence ID" value="XM_033947654.1"/>
</dbReference>
<comment type="similarity">
    <text evidence="3">Belongs to the tumor necrosis factor family.</text>
</comment>
<feature type="domain" description="THD" evidence="12">
    <location>
        <begin position="144"/>
        <end position="296"/>
    </location>
</feature>
<dbReference type="CDD" id="cd00184">
    <property type="entry name" value="TNF"/>
    <property type="match status" value="1"/>
</dbReference>
<dbReference type="Gene3D" id="2.60.120.40">
    <property type="match status" value="1"/>
</dbReference>
<evidence type="ECO:0000256" key="2">
    <source>
        <dbReference type="ARBA" id="ARBA00004613"/>
    </source>
</evidence>
<evidence type="ECO:0000256" key="1">
    <source>
        <dbReference type="ARBA" id="ARBA00004401"/>
    </source>
</evidence>
<dbReference type="InterPro" id="IPR017355">
    <property type="entry name" value="TNF_ligand_10/11"/>
</dbReference>
<dbReference type="GO" id="GO:0006955">
    <property type="term" value="P:immune response"/>
    <property type="evidence" value="ECO:0007669"/>
    <property type="project" value="InterPro"/>
</dbReference>